<accession>A0A0A0KHM0</accession>
<reference evidence="1 2" key="1">
    <citation type="journal article" date="2009" name="Nat. Genet.">
        <title>The genome of the cucumber, Cucumis sativus L.</title>
        <authorList>
            <person name="Huang S."/>
            <person name="Li R."/>
            <person name="Zhang Z."/>
            <person name="Li L."/>
            <person name="Gu X."/>
            <person name="Fan W."/>
            <person name="Lucas W.J."/>
            <person name="Wang X."/>
            <person name="Xie B."/>
            <person name="Ni P."/>
            <person name="Ren Y."/>
            <person name="Zhu H."/>
            <person name="Li J."/>
            <person name="Lin K."/>
            <person name="Jin W."/>
            <person name="Fei Z."/>
            <person name="Li G."/>
            <person name="Staub J."/>
            <person name="Kilian A."/>
            <person name="van der Vossen E.A."/>
            <person name="Wu Y."/>
            <person name="Guo J."/>
            <person name="He J."/>
            <person name="Jia Z."/>
            <person name="Ren Y."/>
            <person name="Tian G."/>
            <person name="Lu Y."/>
            <person name="Ruan J."/>
            <person name="Qian W."/>
            <person name="Wang M."/>
            <person name="Huang Q."/>
            <person name="Li B."/>
            <person name="Xuan Z."/>
            <person name="Cao J."/>
            <person name="Asan"/>
            <person name="Wu Z."/>
            <person name="Zhang J."/>
            <person name="Cai Q."/>
            <person name="Bai Y."/>
            <person name="Zhao B."/>
            <person name="Han Y."/>
            <person name="Li Y."/>
            <person name="Li X."/>
            <person name="Wang S."/>
            <person name="Shi Q."/>
            <person name="Liu S."/>
            <person name="Cho W.K."/>
            <person name="Kim J.Y."/>
            <person name="Xu Y."/>
            <person name="Heller-Uszynska K."/>
            <person name="Miao H."/>
            <person name="Cheng Z."/>
            <person name="Zhang S."/>
            <person name="Wu J."/>
            <person name="Yang Y."/>
            <person name="Kang H."/>
            <person name="Li M."/>
            <person name="Liang H."/>
            <person name="Ren X."/>
            <person name="Shi Z."/>
            <person name="Wen M."/>
            <person name="Jian M."/>
            <person name="Yang H."/>
            <person name="Zhang G."/>
            <person name="Yang Z."/>
            <person name="Chen R."/>
            <person name="Liu S."/>
            <person name="Li J."/>
            <person name="Ma L."/>
            <person name="Liu H."/>
            <person name="Zhou Y."/>
            <person name="Zhao J."/>
            <person name="Fang X."/>
            <person name="Li G."/>
            <person name="Fang L."/>
            <person name="Li Y."/>
            <person name="Liu D."/>
            <person name="Zheng H."/>
            <person name="Zhang Y."/>
            <person name="Qin N."/>
            <person name="Li Z."/>
            <person name="Yang G."/>
            <person name="Yang S."/>
            <person name="Bolund L."/>
            <person name="Kristiansen K."/>
            <person name="Zheng H."/>
            <person name="Li S."/>
            <person name="Zhang X."/>
            <person name="Yang H."/>
            <person name="Wang J."/>
            <person name="Sun R."/>
            <person name="Zhang B."/>
            <person name="Jiang S."/>
            <person name="Wang J."/>
            <person name="Du Y."/>
            <person name="Li S."/>
        </authorList>
    </citation>
    <scope>NUCLEOTIDE SEQUENCE [LARGE SCALE GENOMIC DNA]</scope>
    <source>
        <strain evidence="2">cv. 9930</strain>
    </source>
</reference>
<evidence type="ECO:0000313" key="1">
    <source>
        <dbReference type="EMBL" id="KGN47281.1"/>
    </source>
</evidence>
<name>A0A0A0KHM0_CUCSA</name>
<reference evidence="1 2" key="4">
    <citation type="journal article" date="2011" name="BMC Genomics">
        <title>RNA-Seq improves annotation of protein-coding genes in the cucumber genome.</title>
        <authorList>
            <person name="Li Z."/>
            <person name="Zhang Z."/>
            <person name="Yan P."/>
            <person name="Huang S."/>
            <person name="Fei Z."/>
            <person name="Lin K."/>
        </authorList>
    </citation>
    <scope>NUCLEOTIDE SEQUENCE [LARGE SCALE GENOMIC DNA]</scope>
    <source>
        <strain evidence="2">cv. 9930</strain>
    </source>
</reference>
<proteinExistence type="predicted"/>
<protein>
    <submittedName>
        <fullName evidence="1">Uncharacterized protein</fullName>
    </submittedName>
</protein>
<dbReference type="EMBL" id="CM002927">
    <property type="protein sequence ID" value="KGN47281.1"/>
    <property type="molecule type" value="Genomic_DNA"/>
</dbReference>
<evidence type="ECO:0000313" key="2">
    <source>
        <dbReference type="Proteomes" id="UP000029981"/>
    </source>
</evidence>
<dbReference type="AlphaFoldDB" id="A0A0A0KHM0"/>
<sequence>MTWMDLKISVDVARMFHVNLKNIMLQLANVSRMLVREWYKYVKGDKVGMGQGLAKTRAAEAELMELELEKDRPFARSHPGGAVNQIPERYTIAGDVRWNDVVDGEV</sequence>
<organism evidence="1 2">
    <name type="scientific">Cucumis sativus</name>
    <name type="common">Cucumber</name>
    <dbReference type="NCBI Taxonomy" id="3659"/>
    <lineage>
        <taxon>Eukaryota</taxon>
        <taxon>Viridiplantae</taxon>
        <taxon>Streptophyta</taxon>
        <taxon>Embryophyta</taxon>
        <taxon>Tracheophyta</taxon>
        <taxon>Spermatophyta</taxon>
        <taxon>Magnoliopsida</taxon>
        <taxon>eudicotyledons</taxon>
        <taxon>Gunneridae</taxon>
        <taxon>Pentapetalae</taxon>
        <taxon>rosids</taxon>
        <taxon>fabids</taxon>
        <taxon>Cucurbitales</taxon>
        <taxon>Cucurbitaceae</taxon>
        <taxon>Benincaseae</taxon>
        <taxon>Cucumis</taxon>
    </lineage>
</organism>
<reference evidence="1 2" key="2">
    <citation type="journal article" date="2009" name="PLoS ONE">
        <title>An integrated genetic and cytogenetic map of the cucumber genome.</title>
        <authorList>
            <person name="Ren Y."/>
            <person name="Zhang Z."/>
            <person name="Liu J."/>
            <person name="Staub J.E."/>
            <person name="Han Y."/>
            <person name="Cheng Z."/>
            <person name="Li X."/>
            <person name="Lu J."/>
            <person name="Miao H."/>
            <person name="Kang H."/>
            <person name="Xie B."/>
            <person name="Gu X."/>
            <person name="Wang X."/>
            <person name="Du Y."/>
            <person name="Jin W."/>
            <person name="Huang S."/>
        </authorList>
    </citation>
    <scope>NUCLEOTIDE SEQUENCE [LARGE SCALE GENOMIC DNA]</scope>
    <source>
        <strain evidence="2">cv. 9930</strain>
    </source>
</reference>
<keyword evidence="2" id="KW-1185">Reference proteome</keyword>
<dbReference type="Proteomes" id="UP000029981">
    <property type="component" value="Chromosome 6"/>
</dbReference>
<dbReference type="Gramene" id="KGN47281">
    <property type="protein sequence ID" value="KGN47281"/>
    <property type="gene ID" value="Csa_6G282700"/>
</dbReference>
<gene>
    <name evidence="1" type="ORF">Csa_6G282700</name>
</gene>
<reference evidence="1 2" key="3">
    <citation type="journal article" date="2010" name="BMC Genomics">
        <title>Transcriptome sequencing and comparative analysis of cucumber flowers with different sex types.</title>
        <authorList>
            <person name="Guo S."/>
            <person name="Zheng Y."/>
            <person name="Joung J.G."/>
            <person name="Liu S."/>
            <person name="Zhang Z."/>
            <person name="Crasta O.R."/>
            <person name="Sobral B.W."/>
            <person name="Xu Y."/>
            <person name="Huang S."/>
            <person name="Fei Z."/>
        </authorList>
    </citation>
    <scope>NUCLEOTIDE SEQUENCE [LARGE SCALE GENOMIC DNA]</scope>
    <source>
        <strain evidence="2">cv. 9930</strain>
    </source>
</reference>